<dbReference type="Proteomes" id="UP000076989">
    <property type="component" value="Unassembled WGS sequence"/>
</dbReference>
<protein>
    <recommendedName>
        <fullName evidence="5">[Ribosomal protein bS18]-alanine N-acetyltransferase</fullName>
        <ecNumber evidence="5">2.3.1.266</ecNumber>
    </recommendedName>
</protein>
<dbReference type="OMA" id="FEPIGFR"/>
<evidence type="ECO:0000313" key="11">
    <source>
        <dbReference type="EMBL" id="QQM60480.1"/>
    </source>
</evidence>
<dbReference type="Proteomes" id="UP000094892">
    <property type="component" value="Unassembled WGS sequence"/>
</dbReference>
<evidence type="ECO:0000256" key="5">
    <source>
        <dbReference type="RuleBase" id="RU363094"/>
    </source>
</evidence>
<dbReference type="KEGG" id="lpb:SH83_02855"/>
<dbReference type="EC" id="2.3.1.266" evidence="5"/>
<dbReference type="EMBL" id="LUXM01000033">
    <property type="protein sequence ID" value="KZU94154.1"/>
    <property type="molecule type" value="Genomic_DNA"/>
</dbReference>
<dbReference type="Pfam" id="PF00583">
    <property type="entry name" value="Acetyltransf_1"/>
    <property type="match status" value="1"/>
</dbReference>
<keyword evidence="11" id="KW-0689">Ribosomal protein</keyword>
<dbReference type="Gene3D" id="3.40.630.30">
    <property type="match status" value="1"/>
</dbReference>
<dbReference type="PANTHER" id="PTHR43420">
    <property type="entry name" value="ACETYLTRANSFERASE"/>
    <property type="match status" value="1"/>
</dbReference>
<keyword evidence="2 5" id="KW-0963">Cytoplasm</keyword>
<keyword evidence="3 10" id="KW-0808">Transferase</keyword>
<dbReference type="InterPro" id="IPR006464">
    <property type="entry name" value="AcTrfase_RimI/Ard1"/>
</dbReference>
<comment type="function">
    <text evidence="5">Acetylates the N-terminal alanine of ribosomal protein bS18.</text>
</comment>
<reference evidence="10 15" key="2">
    <citation type="submission" date="2016-08" db="EMBL/GenBank/DDBJ databases">
        <title>Genome sequencing of Lactobacillus plantarum JSA22, isolated from fermented soybean paste.</title>
        <authorList>
            <person name="Choi H.S."/>
        </authorList>
    </citation>
    <scope>NUCLEOTIDE SEQUENCE [LARGE SCALE GENOMIC DNA]</scope>
    <source>
        <strain evidence="10 15">JSA22</strain>
    </source>
</reference>
<evidence type="ECO:0000313" key="7">
    <source>
        <dbReference type="EMBL" id="KZU05658.1"/>
    </source>
</evidence>
<dbReference type="RefSeq" id="WP_003640979.1">
    <property type="nucleotide sequence ID" value="NZ_AP018405.1"/>
</dbReference>
<dbReference type="AlphaFoldDB" id="A0A0G9FF29"/>
<reference evidence="11 16" key="3">
    <citation type="submission" date="2020-12" db="EMBL/GenBank/DDBJ databases">
        <title>Whole genome sequencing of Lactobacillus plantarum PC518.</title>
        <authorList>
            <person name="Guo Q."/>
        </authorList>
    </citation>
    <scope>NUCLEOTIDE SEQUENCE [LARGE SCALE GENOMIC DNA]</scope>
    <source>
        <strain evidence="11 16">PC518</strain>
    </source>
</reference>
<comment type="catalytic activity">
    <reaction evidence="5">
        <text>N-terminal L-alanyl-[ribosomal protein bS18] + acetyl-CoA = N-terminal N(alpha)-acetyl-L-alanyl-[ribosomal protein bS18] + CoA + H(+)</text>
        <dbReference type="Rhea" id="RHEA:43756"/>
        <dbReference type="Rhea" id="RHEA-COMP:10676"/>
        <dbReference type="Rhea" id="RHEA-COMP:10677"/>
        <dbReference type="ChEBI" id="CHEBI:15378"/>
        <dbReference type="ChEBI" id="CHEBI:57287"/>
        <dbReference type="ChEBI" id="CHEBI:57288"/>
        <dbReference type="ChEBI" id="CHEBI:64718"/>
        <dbReference type="ChEBI" id="CHEBI:83683"/>
        <dbReference type="EC" id="2.3.1.266"/>
    </reaction>
</comment>
<name>A0A0G9FF29_LACPN</name>
<organism evidence="10 15">
    <name type="scientific">Lactiplantibacillus plantarum</name>
    <name type="common">Lactobacillus plantarum</name>
    <dbReference type="NCBI Taxonomy" id="1590"/>
    <lineage>
        <taxon>Bacteria</taxon>
        <taxon>Bacillati</taxon>
        <taxon>Bacillota</taxon>
        <taxon>Bacilli</taxon>
        <taxon>Lactobacillales</taxon>
        <taxon>Lactobacillaceae</taxon>
        <taxon>Lactiplantibacillus</taxon>
    </lineage>
</organism>
<dbReference type="Proteomes" id="UP000076882">
    <property type="component" value="Unassembled WGS sequence"/>
</dbReference>
<dbReference type="InterPro" id="IPR016181">
    <property type="entry name" value="Acyl_CoA_acyltransferase"/>
</dbReference>
<evidence type="ECO:0000313" key="13">
    <source>
        <dbReference type="Proteomes" id="UP000076882"/>
    </source>
</evidence>
<dbReference type="PANTHER" id="PTHR43420:SF44">
    <property type="entry name" value="ACETYLTRANSFERASE YPEA"/>
    <property type="match status" value="1"/>
</dbReference>
<accession>A0A0G9FF29</accession>
<proteinExistence type="inferred from homology"/>
<dbReference type="NCBIfam" id="TIGR01575">
    <property type="entry name" value="rimI"/>
    <property type="match status" value="1"/>
</dbReference>
<dbReference type="PATRIC" id="fig|1590.142.peg.588"/>
<dbReference type="SUPFAM" id="SSF55729">
    <property type="entry name" value="Acyl-CoA N-acyltransferases (Nat)"/>
    <property type="match status" value="1"/>
</dbReference>
<dbReference type="EMBL" id="LUWI01000016">
    <property type="protein sequence ID" value="KZU05658.1"/>
    <property type="molecule type" value="Genomic_DNA"/>
</dbReference>
<reference evidence="12 13" key="1">
    <citation type="submission" date="2016-03" db="EMBL/GenBank/DDBJ databases">
        <title>Comparative genomics of 54 Lactobacillus plantarum strains reveals genomic uncoupling from niche constraints.</title>
        <authorList>
            <person name="Martino M.E."/>
        </authorList>
    </citation>
    <scope>NUCLEOTIDE SEQUENCE [LARGE SCALE GENOMIC DNA]</scope>
    <source>
        <strain evidence="8 13">19.1</strain>
        <strain evidence="9 12">NAB2</strain>
        <strain evidence="7 14">Nizo2260</strain>
    </source>
</reference>
<dbReference type="GO" id="GO:0008999">
    <property type="term" value="F:protein-N-terminal-alanine acetyltransferase activity"/>
    <property type="evidence" value="ECO:0007669"/>
    <property type="project" value="UniProtKB-EC"/>
</dbReference>
<evidence type="ECO:0000313" key="8">
    <source>
        <dbReference type="EMBL" id="KZU94154.1"/>
    </source>
</evidence>
<evidence type="ECO:0000256" key="3">
    <source>
        <dbReference type="ARBA" id="ARBA00022679"/>
    </source>
</evidence>
<dbReference type="EMBL" id="MCOL01000001">
    <property type="protein sequence ID" value="ODO60774.1"/>
    <property type="molecule type" value="Genomic_DNA"/>
</dbReference>
<feature type="domain" description="N-acetyltransferase" evidence="6">
    <location>
        <begin position="1"/>
        <end position="151"/>
    </location>
</feature>
<keyword evidence="11" id="KW-0687">Ribonucleoprotein</keyword>
<evidence type="ECO:0000256" key="4">
    <source>
        <dbReference type="ARBA" id="ARBA00023315"/>
    </source>
</evidence>
<evidence type="ECO:0000256" key="1">
    <source>
        <dbReference type="ARBA" id="ARBA00005395"/>
    </source>
</evidence>
<keyword evidence="4 10" id="KW-0012">Acyltransferase</keyword>
<evidence type="ECO:0000313" key="16">
    <source>
        <dbReference type="Proteomes" id="UP000595466"/>
    </source>
</evidence>
<evidence type="ECO:0000259" key="6">
    <source>
        <dbReference type="PROSITE" id="PS51186"/>
    </source>
</evidence>
<comment type="similarity">
    <text evidence="1 5">Belongs to the acetyltransferase family. RimI subfamily.</text>
</comment>
<dbReference type="InterPro" id="IPR050680">
    <property type="entry name" value="YpeA/RimI_acetyltransf"/>
</dbReference>
<dbReference type="InterPro" id="IPR000182">
    <property type="entry name" value="GNAT_dom"/>
</dbReference>
<dbReference type="GeneID" id="77217254"/>
<dbReference type="EMBL" id="CP066817">
    <property type="protein sequence ID" value="QQM60480.1"/>
    <property type="molecule type" value="Genomic_DNA"/>
</dbReference>
<dbReference type="PROSITE" id="PS51186">
    <property type="entry name" value="GNAT"/>
    <property type="match status" value="1"/>
</dbReference>
<evidence type="ECO:0000313" key="10">
    <source>
        <dbReference type="EMBL" id="ODO60774.1"/>
    </source>
</evidence>
<evidence type="ECO:0000256" key="2">
    <source>
        <dbReference type="ARBA" id="ARBA00022490"/>
    </source>
</evidence>
<dbReference type="Proteomes" id="UP000076872">
    <property type="component" value="Unassembled WGS sequence"/>
</dbReference>
<evidence type="ECO:0000313" key="12">
    <source>
        <dbReference type="Proteomes" id="UP000076872"/>
    </source>
</evidence>
<dbReference type="EMBL" id="LUXO01000033">
    <property type="protein sequence ID" value="KZV01704.1"/>
    <property type="molecule type" value="Genomic_DNA"/>
</dbReference>
<gene>
    <name evidence="11" type="primary">rimI</name>
    <name evidence="11" type="ORF">JH395_12225</name>
    <name evidence="8" type="ORF">Lp19_2128</name>
    <name evidence="10" type="ORF">LPJSA22_00721</name>
    <name evidence="9" type="ORF">NAB2_2324</name>
    <name evidence="7" type="ORF">Nizo2260_1053</name>
</gene>
<evidence type="ECO:0000313" key="9">
    <source>
        <dbReference type="EMBL" id="KZV01704.1"/>
    </source>
</evidence>
<comment type="subcellular location">
    <subcellularLocation>
        <location evidence="5">Cytoplasm</location>
    </subcellularLocation>
</comment>
<dbReference type="GO" id="GO:0005737">
    <property type="term" value="C:cytoplasm"/>
    <property type="evidence" value="ECO:0007669"/>
    <property type="project" value="UniProtKB-SubCell"/>
</dbReference>
<dbReference type="GO" id="GO:0005840">
    <property type="term" value="C:ribosome"/>
    <property type="evidence" value="ECO:0007669"/>
    <property type="project" value="UniProtKB-KW"/>
</dbReference>
<sequence>MTERQLVASTQLDAGRAVQVCYQLATLAYPGGAPWRQATFAADMALPTVHYDLLRWQDELIGFVSRSTVLDETEITNIAIDPAYQRQGHARWLLTACLAQLSAGSVFLEVRASNLAAQRLYQQCGFDQIATRKEYYHDPEEDAWIMRKMIN</sequence>
<dbReference type="Proteomes" id="UP000595466">
    <property type="component" value="Chromosome"/>
</dbReference>
<evidence type="ECO:0000313" key="15">
    <source>
        <dbReference type="Proteomes" id="UP000094892"/>
    </source>
</evidence>
<dbReference type="CDD" id="cd04301">
    <property type="entry name" value="NAT_SF"/>
    <property type="match status" value="1"/>
</dbReference>
<evidence type="ECO:0000313" key="14">
    <source>
        <dbReference type="Proteomes" id="UP000076989"/>
    </source>
</evidence>